<dbReference type="RefSeq" id="WP_145365828.1">
    <property type="nucleotide sequence ID" value="NZ_CP036268.1"/>
</dbReference>
<dbReference type="Pfam" id="PF01263">
    <property type="entry name" value="Aldose_epim"/>
    <property type="match status" value="1"/>
</dbReference>
<dbReference type="InterPro" id="IPR008183">
    <property type="entry name" value="Aldose_1/G6P_1-epimerase"/>
</dbReference>
<dbReference type="InterPro" id="IPR011013">
    <property type="entry name" value="Gal_mutarotase_sf_dom"/>
</dbReference>
<dbReference type="KEGG" id="svp:Pan189_41140"/>
<dbReference type="GO" id="GO:0004034">
    <property type="term" value="F:aldose 1-epimerase activity"/>
    <property type="evidence" value="ECO:0007669"/>
    <property type="project" value="UniProtKB-EC"/>
</dbReference>
<accession>A0A517R751</accession>
<dbReference type="GO" id="GO:0005975">
    <property type="term" value="P:carbohydrate metabolic process"/>
    <property type="evidence" value="ECO:0007669"/>
    <property type="project" value="InterPro"/>
</dbReference>
<sequence>MPHVKLTDADSGSSAIIAADLGFNCFEFVANLGGTEVDVLARQPEFPDEGGKPSWSGIPILFPFPNRIAAGKFTWEGTDYSLPKELVGYAGDNAIHGFCLDRPWRVTRQTASAVTGEFQLSVDDAERLPLWPADFKIELTYEVLGPALRADIKISNPDSKSLPFGFGTHPYFKLPLSPGSDAAKCIVDAPASTRYLLEDGIPTGEIVPAEGEFDLQGGAEFGSLKLDDVYGGLSYEEQGFVCSVMDPAAGLQVTQTCDASFRELVAFTPFWHSAVCLEPYTCPTDAMNIGDRGLDSGLRVLEPDEEFHTWFEIRVGPVVA</sequence>
<dbReference type="Gene3D" id="2.70.98.10">
    <property type="match status" value="1"/>
</dbReference>
<gene>
    <name evidence="1" type="primary">galM</name>
    <name evidence="1" type="ORF">Pan189_41140</name>
</gene>
<keyword evidence="2" id="KW-1185">Reference proteome</keyword>
<dbReference type="CDD" id="cd01081">
    <property type="entry name" value="Aldose_epim"/>
    <property type="match status" value="1"/>
</dbReference>
<keyword evidence="1" id="KW-0413">Isomerase</keyword>
<evidence type="ECO:0000313" key="1">
    <source>
        <dbReference type="EMBL" id="QDT39705.1"/>
    </source>
</evidence>
<reference evidence="1 2" key="1">
    <citation type="submission" date="2019-02" db="EMBL/GenBank/DDBJ databases">
        <title>Deep-cultivation of Planctomycetes and their phenomic and genomic characterization uncovers novel biology.</title>
        <authorList>
            <person name="Wiegand S."/>
            <person name="Jogler M."/>
            <person name="Boedeker C."/>
            <person name="Pinto D."/>
            <person name="Vollmers J."/>
            <person name="Rivas-Marin E."/>
            <person name="Kohn T."/>
            <person name="Peeters S.H."/>
            <person name="Heuer A."/>
            <person name="Rast P."/>
            <person name="Oberbeckmann S."/>
            <person name="Bunk B."/>
            <person name="Jeske O."/>
            <person name="Meyerdierks A."/>
            <person name="Storesund J.E."/>
            <person name="Kallscheuer N."/>
            <person name="Luecker S."/>
            <person name="Lage O.M."/>
            <person name="Pohl T."/>
            <person name="Merkel B.J."/>
            <person name="Hornburger P."/>
            <person name="Mueller R.-W."/>
            <person name="Bruemmer F."/>
            <person name="Labrenz M."/>
            <person name="Spormann A.M."/>
            <person name="Op den Camp H."/>
            <person name="Overmann J."/>
            <person name="Amann R."/>
            <person name="Jetten M.S.M."/>
            <person name="Mascher T."/>
            <person name="Medema M.H."/>
            <person name="Devos D.P."/>
            <person name="Kaster A.-K."/>
            <person name="Ovreas L."/>
            <person name="Rohde M."/>
            <person name="Galperin M.Y."/>
            <person name="Jogler C."/>
        </authorList>
    </citation>
    <scope>NUCLEOTIDE SEQUENCE [LARGE SCALE GENOMIC DNA]</scope>
    <source>
        <strain evidence="1 2">Pan189</strain>
    </source>
</reference>
<organism evidence="1 2">
    <name type="scientific">Stratiformator vulcanicus</name>
    <dbReference type="NCBI Taxonomy" id="2527980"/>
    <lineage>
        <taxon>Bacteria</taxon>
        <taxon>Pseudomonadati</taxon>
        <taxon>Planctomycetota</taxon>
        <taxon>Planctomycetia</taxon>
        <taxon>Planctomycetales</taxon>
        <taxon>Planctomycetaceae</taxon>
        <taxon>Stratiformator</taxon>
    </lineage>
</organism>
<dbReference type="InterPro" id="IPR014718">
    <property type="entry name" value="GH-type_carb-bd"/>
</dbReference>
<protein>
    <submittedName>
        <fullName evidence="1">Aldose 1-epimerase</fullName>
        <ecNumber evidence="1">5.1.3.3</ecNumber>
    </submittedName>
</protein>
<proteinExistence type="predicted"/>
<dbReference type="OrthoDB" id="9795355at2"/>
<name>A0A517R751_9PLAN</name>
<dbReference type="SUPFAM" id="SSF74650">
    <property type="entry name" value="Galactose mutarotase-like"/>
    <property type="match status" value="1"/>
</dbReference>
<evidence type="ECO:0000313" key="2">
    <source>
        <dbReference type="Proteomes" id="UP000317318"/>
    </source>
</evidence>
<dbReference type="GO" id="GO:0030246">
    <property type="term" value="F:carbohydrate binding"/>
    <property type="evidence" value="ECO:0007669"/>
    <property type="project" value="InterPro"/>
</dbReference>
<dbReference type="EC" id="5.1.3.3" evidence="1"/>
<dbReference type="AlphaFoldDB" id="A0A517R751"/>
<dbReference type="Proteomes" id="UP000317318">
    <property type="component" value="Chromosome"/>
</dbReference>
<dbReference type="EMBL" id="CP036268">
    <property type="protein sequence ID" value="QDT39705.1"/>
    <property type="molecule type" value="Genomic_DNA"/>
</dbReference>